<feature type="region of interest" description="Disordered" evidence="5">
    <location>
        <begin position="308"/>
        <end position="338"/>
    </location>
</feature>
<name>A0A1X2GQX9_9FUNG</name>
<dbReference type="Pfam" id="PF12632">
    <property type="entry name" value="Vezatin"/>
    <property type="match status" value="1"/>
</dbReference>
<comment type="subcellular location">
    <subcellularLocation>
        <location evidence="1">Endomembrane system</location>
    </subcellularLocation>
</comment>
<feature type="compositionally biased region" description="Polar residues" evidence="5">
    <location>
        <begin position="324"/>
        <end position="338"/>
    </location>
</feature>
<evidence type="ECO:0000256" key="5">
    <source>
        <dbReference type="SAM" id="MobiDB-lite"/>
    </source>
</evidence>
<gene>
    <name evidence="7" type="ORF">DM01DRAFT_168412</name>
</gene>
<dbReference type="AlphaFoldDB" id="A0A1X2GQX9"/>
<dbReference type="InterPro" id="IPR026859">
    <property type="entry name" value="Myosin-bd"/>
</dbReference>
<dbReference type="OrthoDB" id="2289371at2759"/>
<sequence>MRYVDMMAQGYSLYPGKIALQPRSAPSSRLVQEWFATVHLFLQPYADFLDHLLAQSVPLTHPTSLNSLRDMYNSTPSSSRSSLSSLEDINQTADCPLDQIDLLISTIHSRRRQWFMHLLALEIMTRGHDSARPDYDTKLNAVHAMMLDMRTHTEALARHLEHFISMDQFQDCLAKQPAARTDNPKLTHRSRMLSAKLEHMEKQIRQLHTKLTLCRHEIKRPGILSLERVHDRFVTMDHDLSQLRSVWDEALTSLTDTMRTESLPSPPYSPAAVLQAAASSSLLPELPTPTASNRQSWMTMATNASFNESRRMYRLHQRRHDNPSQESLSKSTSSINSP</sequence>
<evidence type="ECO:0000256" key="1">
    <source>
        <dbReference type="ARBA" id="ARBA00004308"/>
    </source>
</evidence>
<keyword evidence="8" id="KW-1185">Reference proteome</keyword>
<protein>
    <recommendedName>
        <fullName evidence="6">Myosin-binding domain-containing protein</fullName>
    </recommendedName>
</protein>
<proteinExistence type="predicted"/>
<evidence type="ECO:0000313" key="7">
    <source>
        <dbReference type="EMBL" id="ORX59519.1"/>
    </source>
</evidence>
<comment type="caution">
    <text evidence="7">The sequence shown here is derived from an EMBL/GenBank/DDBJ whole genome shotgun (WGS) entry which is preliminary data.</text>
</comment>
<dbReference type="Proteomes" id="UP000242146">
    <property type="component" value="Unassembled WGS sequence"/>
</dbReference>
<keyword evidence="4" id="KW-0472">Membrane</keyword>
<keyword evidence="2" id="KW-0812">Transmembrane</keyword>
<evidence type="ECO:0000313" key="8">
    <source>
        <dbReference type="Proteomes" id="UP000242146"/>
    </source>
</evidence>
<evidence type="ECO:0000256" key="4">
    <source>
        <dbReference type="ARBA" id="ARBA00023136"/>
    </source>
</evidence>
<dbReference type="EMBL" id="MCGT01000005">
    <property type="protein sequence ID" value="ORX59519.1"/>
    <property type="molecule type" value="Genomic_DNA"/>
</dbReference>
<dbReference type="GO" id="GO:0017022">
    <property type="term" value="F:myosin binding"/>
    <property type="evidence" value="ECO:0007669"/>
    <property type="project" value="InterPro"/>
</dbReference>
<evidence type="ECO:0000256" key="3">
    <source>
        <dbReference type="ARBA" id="ARBA00022989"/>
    </source>
</evidence>
<dbReference type="GO" id="GO:0012505">
    <property type="term" value="C:endomembrane system"/>
    <property type="evidence" value="ECO:0007669"/>
    <property type="project" value="UniProtKB-SubCell"/>
</dbReference>
<evidence type="ECO:0000256" key="2">
    <source>
        <dbReference type="ARBA" id="ARBA00022692"/>
    </source>
</evidence>
<dbReference type="STRING" id="101127.A0A1X2GQX9"/>
<feature type="domain" description="Myosin-binding" evidence="6">
    <location>
        <begin position="63"/>
        <end position="211"/>
    </location>
</feature>
<accession>A0A1X2GQX9</accession>
<evidence type="ECO:0000259" key="6">
    <source>
        <dbReference type="Pfam" id="PF12632"/>
    </source>
</evidence>
<reference evidence="7 8" key="1">
    <citation type="submission" date="2016-07" db="EMBL/GenBank/DDBJ databases">
        <title>Pervasive Adenine N6-methylation of Active Genes in Fungi.</title>
        <authorList>
            <consortium name="DOE Joint Genome Institute"/>
            <person name="Mondo S.J."/>
            <person name="Dannebaum R.O."/>
            <person name="Kuo R.C."/>
            <person name="Labutti K."/>
            <person name="Haridas S."/>
            <person name="Kuo A."/>
            <person name="Salamov A."/>
            <person name="Ahrendt S.R."/>
            <person name="Lipzen A."/>
            <person name="Sullivan W."/>
            <person name="Andreopoulos W.B."/>
            <person name="Clum A."/>
            <person name="Lindquist E."/>
            <person name="Daum C."/>
            <person name="Ramamoorthy G.K."/>
            <person name="Gryganskyi A."/>
            <person name="Culley D."/>
            <person name="Magnuson J.K."/>
            <person name="James T.Y."/>
            <person name="O'Malley M.A."/>
            <person name="Stajich J.E."/>
            <person name="Spatafora J.W."/>
            <person name="Visel A."/>
            <person name="Grigoriev I.V."/>
        </authorList>
    </citation>
    <scope>NUCLEOTIDE SEQUENCE [LARGE SCALE GENOMIC DNA]</scope>
    <source>
        <strain evidence="7 8">NRRL 3301</strain>
    </source>
</reference>
<organism evidence="7 8">
    <name type="scientific">Hesseltinella vesiculosa</name>
    <dbReference type="NCBI Taxonomy" id="101127"/>
    <lineage>
        <taxon>Eukaryota</taxon>
        <taxon>Fungi</taxon>
        <taxon>Fungi incertae sedis</taxon>
        <taxon>Mucoromycota</taxon>
        <taxon>Mucoromycotina</taxon>
        <taxon>Mucoromycetes</taxon>
        <taxon>Mucorales</taxon>
        <taxon>Cunninghamellaceae</taxon>
        <taxon>Hesseltinella</taxon>
    </lineage>
</organism>
<keyword evidence="3" id="KW-1133">Transmembrane helix</keyword>